<keyword evidence="2" id="KW-0812">Transmembrane</keyword>
<evidence type="ECO:0000256" key="1">
    <source>
        <dbReference type="ARBA" id="ARBA00004370"/>
    </source>
</evidence>
<keyword evidence="5" id="KW-1185">Reference proteome</keyword>
<reference evidence="4 5" key="1">
    <citation type="submission" date="2014-03" db="EMBL/GenBank/DDBJ databases">
        <title>Draft genome of the hookworm Oesophagostomum dentatum.</title>
        <authorList>
            <person name="Mitreva M."/>
        </authorList>
    </citation>
    <scope>NUCLEOTIDE SEQUENCE [LARGE SCALE GENOMIC DNA]</scope>
    <source>
        <strain evidence="4 5">OD-Hann</strain>
    </source>
</reference>
<evidence type="ECO:0000256" key="2">
    <source>
        <dbReference type="ARBA" id="ARBA00022692"/>
    </source>
</evidence>
<dbReference type="AlphaFoldDB" id="A0A0B1TE90"/>
<dbReference type="SUPFAM" id="SSF103506">
    <property type="entry name" value="Mitochondrial carrier"/>
    <property type="match status" value="1"/>
</dbReference>
<evidence type="ECO:0000256" key="3">
    <source>
        <dbReference type="ARBA" id="ARBA00023136"/>
    </source>
</evidence>
<proteinExistence type="predicted"/>
<dbReference type="Proteomes" id="UP000053660">
    <property type="component" value="Unassembled WGS sequence"/>
</dbReference>
<evidence type="ECO:0000313" key="4">
    <source>
        <dbReference type="EMBL" id="KHJ93665.1"/>
    </source>
</evidence>
<organism evidence="4 5">
    <name type="scientific">Oesophagostomum dentatum</name>
    <name type="common">Nodular worm</name>
    <dbReference type="NCBI Taxonomy" id="61180"/>
    <lineage>
        <taxon>Eukaryota</taxon>
        <taxon>Metazoa</taxon>
        <taxon>Ecdysozoa</taxon>
        <taxon>Nematoda</taxon>
        <taxon>Chromadorea</taxon>
        <taxon>Rhabditida</taxon>
        <taxon>Rhabditina</taxon>
        <taxon>Rhabditomorpha</taxon>
        <taxon>Strongyloidea</taxon>
        <taxon>Strongylidae</taxon>
        <taxon>Oesophagostomum</taxon>
    </lineage>
</organism>
<comment type="subcellular location">
    <subcellularLocation>
        <location evidence="1">Membrane</location>
    </subcellularLocation>
</comment>
<keyword evidence="3" id="KW-0472">Membrane</keyword>
<sequence>MATDKSIPKAAKFVLGGSAGKEKPLSFAAKAALGMTAGACGALVGTPADVALIRMTGRHKS</sequence>
<accession>A0A0B1TE90</accession>
<protein>
    <submittedName>
        <fullName evidence="4">Uncharacterized protein</fullName>
    </submittedName>
</protein>
<dbReference type="InterPro" id="IPR023395">
    <property type="entry name" value="MCP_dom_sf"/>
</dbReference>
<dbReference type="EMBL" id="KN550664">
    <property type="protein sequence ID" value="KHJ93665.1"/>
    <property type="molecule type" value="Genomic_DNA"/>
</dbReference>
<name>A0A0B1TE90_OESDE</name>
<dbReference type="GO" id="GO:0016020">
    <property type="term" value="C:membrane"/>
    <property type="evidence" value="ECO:0007669"/>
    <property type="project" value="UniProtKB-SubCell"/>
</dbReference>
<gene>
    <name evidence="4" type="ORF">OESDEN_06425</name>
</gene>
<dbReference type="Gene3D" id="1.50.40.10">
    <property type="entry name" value="Mitochondrial carrier domain"/>
    <property type="match status" value="1"/>
</dbReference>
<evidence type="ECO:0000313" key="5">
    <source>
        <dbReference type="Proteomes" id="UP000053660"/>
    </source>
</evidence>